<dbReference type="SUPFAM" id="SSF46785">
    <property type="entry name" value="Winged helix' DNA-binding domain"/>
    <property type="match status" value="1"/>
</dbReference>
<evidence type="ECO:0000259" key="4">
    <source>
        <dbReference type="PROSITE" id="PS50987"/>
    </source>
</evidence>
<dbReference type="AlphaFoldDB" id="A0A918CK00"/>
<evidence type="ECO:0000313" key="6">
    <source>
        <dbReference type="Proteomes" id="UP000603865"/>
    </source>
</evidence>
<dbReference type="PROSITE" id="PS00846">
    <property type="entry name" value="HTH_ARSR_1"/>
    <property type="match status" value="1"/>
</dbReference>
<dbReference type="GO" id="GO:0003677">
    <property type="term" value="F:DNA binding"/>
    <property type="evidence" value="ECO:0007669"/>
    <property type="project" value="UniProtKB-KW"/>
</dbReference>
<keyword evidence="1" id="KW-0805">Transcription regulation</keyword>
<dbReference type="CDD" id="cd00090">
    <property type="entry name" value="HTH_ARSR"/>
    <property type="match status" value="1"/>
</dbReference>
<dbReference type="NCBIfam" id="NF033788">
    <property type="entry name" value="HTH_metalloreg"/>
    <property type="match status" value="1"/>
</dbReference>
<proteinExistence type="predicted"/>
<evidence type="ECO:0000256" key="1">
    <source>
        <dbReference type="ARBA" id="ARBA00023015"/>
    </source>
</evidence>
<reference evidence="5" key="1">
    <citation type="journal article" date="2014" name="Int. J. Syst. Evol. Microbiol.">
        <title>Complete genome sequence of Corynebacterium casei LMG S-19264T (=DSM 44701T), isolated from a smear-ripened cheese.</title>
        <authorList>
            <consortium name="US DOE Joint Genome Institute (JGI-PGF)"/>
            <person name="Walter F."/>
            <person name="Albersmeier A."/>
            <person name="Kalinowski J."/>
            <person name="Ruckert C."/>
        </authorList>
    </citation>
    <scope>NUCLEOTIDE SEQUENCE</scope>
    <source>
        <strain evidence="5">JCM 31311</strain>
    </source>
</reference>
<feature type="domain" description="HTH arsR-type" evidence="4">
    <location>
        <begin position="17"/>
        <end position="109"/>
    </location>
</feature>
<dbReference type="Gene3D" id="1.10.10.10">
    <property type="entry name" value="Winged helix-like DNA-binding domain superfamily/Winged helix DNA-binding domain"/>
    <property type="match status" value="1"/>
</dbReference>
<keyword evidence="2" id="KW-0238">DNA-binding</keyword>
<dbReference type="Proteomes" id="UP000603865">
    <property type="component" value="Unassembled WGS sequence"/>
</dbReference>
<name>A0A918CK00_9DEIO</name>
<dbReference type="PRINTS" id="PR00778">
    <property type="entry name" value="HTHARSR"/>
</dbReference>
<dbReference type="InterPro" id="IPR051011">
    <property type="entry name" value="Metal_resp_trans_reg"/>
</dbReference>
<evidence type="ECO:0000313" key="5">
    <source>
        <dbReference type="EMBL" id="GGR27213.1"/>
    </source>
</evidence>
<protein>
    <submittedName>
        <fullName evidence="5">Transcriptional regulator</fullName>
    </submittedName>
</protein>
<gene>
    <name evidence="5" type="ORF">GCM10008957_43220</name>
</gene>
<dbReference type="PANTHER" id="PTHR43132">
    <property type="entry name" value="ARSENICAL RESISTANCE OPERON REPRESSOR ARSR-RELATED"/>
    <property type="match status" value="1"/>
</dbReference>
<dbReference type="InterPro" id="IPR036388">
    <property type="entry name" value="WH-like_DNA-bd_sf"/>
</dbReference>
<sequence>MTTIHPAAVQRALDALPDERCVNEATALLKVIADPTRLRLLSALKTGDLCVCDLAVVTGISESAVSHQLRLLRAHRLVTFRKEGRVVYYRLLDKHVTTLIASALDHARE</sequence>
<dbReference type="InterPro" id="IPR018334">
    <property type="entry name" value="ArsR_HTH"/>
</dbReference>
<dbReference type="GO" id="GO:0003700">
    <property type="term" value="F:DNA-binding transcription factor activity"/>
    <property type="evidence" value="ECO:0007669"/>
    <property type="project" value="InterPro"/>
</dbReference>
<dbReference type="InterPro" id="IPR011991">
    <property type="entry name" value="ArsR-like_HTH"/>
</dbReference>
<dbReference type="InterPro" id="IPR001845">
    <property type="entry name" value="HTH_ArsR_DNA-bd_dom"/>
</dbReference>
<dbReference type="PANTHER" id="PTHR43132:SF6">
    <property type="entry name" value="HTH-TYPE TRANSCRIPTIONAL REPRESSOR CZRA"/>
    <property type="match status" value="1"/>
</dbReference>
<organism evidence="5 6">
    <name type="scientific">Deinococcus ruber</name>
    <dbReference type="NCBI Taxonomy" id="1848197"/>
    <lineage>
        <taxon>Bacteria</taxon>
        <taxon>Thermotogati</taxon>
        <taxon>Deinococcota</taxon>
        <taxon>Deinococci</taxon>
        <taxon>Deinococcales</taxon>
        <taxon>Deinococcaceae</taxon>
        <taxon>Deinococcus</taxon>
    </lineage>
</organism>
<keyword evidence="6" id="KW-1185">Reference proteome</keyword>
<keyword evidence="3" id="KW-0804">Transcription</keyword>
<reference evidence="5" key="2">
    <citation type="submission" date="2020-09" db="EMBL/GenBank/DDBJ databases">
        <authorList>
            <person name="Sun Q."/>
            <person name="Ohkuma M."/>
        </authorList>
    </citation>
    <scope>NUCLEOTIDE SEQUENCE</scope>
    <source>
        <strain evidence="5">JCM 31311</strain>
    </source>
</reference>
<dbReference type="InterPro" id="IPR036390">
    <property type="entry name" value="WH_DNA-bd_sf"/>
</dbReference>
<dbReference type="Pfam" id="PF01022">
    <property type="entry name" value="HTH_5"/>
    <property type="match status" value="1"/>
</dbReference>
<comment type="caution">
    <text evidence="5">The sequence shown here is derived from an EMBL/GenBank/DDBJ whole genome shotgun (WGS) entry which is preliminary data.</text>
</comment>
<dbReference type="PROSITE" id="PS50987">
    <property type="entry name" value="HTH_ARSR_2"/>
    <property type="match status" value="1"/>
</dbReference>
<accession>A0A918CK00</accession>
<dbReference type="SMART" id="SM00418">
    <property type="entry name" value="HTH_ARSR"/>
    <property type="match status" value="1"/>
</dbReference>
<evidence type="ECO:0000256" key="2">
    <source>
        <dbReference type="ARBA" id="ARBA00023125"/>
    </source>
</evidence>
<dbReference type="RefSeq" id="WP_308425830.1">
    <property type="nucleotide sequence ID" value="NZ_BMQL01000040.1"/>
</dbReference>
<evidence type="ECO:0000256" key="3">
    <source>
        <dbReference type="ARBA" id="ARBA00023163"/>
    </source>
</evidence>
<dbReference type="EMBL" id="BMQL01000040">
    <property type="protein sequence ID" value="GGR27213.1"/>
    <property type="molecule type" value="Genomic_DNA"/>
</dbReference>